<gene>
    <name evidence="1" type="ORF">LEP1GSC128_4061</name>
</gene>
<evidence type="ECO:0000313" key="1">
    <source>
        <dbReference type="EMBL" id="EKP12413.1"/>
    </source>
</evidence>
<dbReference type="EMBL" id="AKWJ02000033">
    <property type="protein sequence ID" value="EKP12413.1"/>
    <property type="molecule type" value="Genomic_DNA"/>
</dbReference>
<comment type="caution">
    <text evidence="1">The sequence shown here is derived from an EMBL/GenBank/DDBJ whole genome shotgun (WGS) entry which is preliminary data.</text>
</comment>
<proteinExistence type="predicted"/>
<keyword evidence="2" id="KW-1185">Reference proteome</keyword>
<dbReference type="Proteomes" id="UP000002837">
    <property type="component" value="Unassembled WGS sequence"/>
</dbReference>
<sequence length="76" mass="9475">MVLKITLVQQEGVIHKDFFSRQFRDVVYRTQESNQLEECDMIEFIFLNMQNVLDEIVRFMEKSFRFYQTKWRPFWA</sequence>
<protein>
    <submittedName>
        <fullName evidence="1">Uncharacterized protein</fullName>
    </submittedName>
</protein>
<reference evidence="1" key="1">
    <citation type="submission" date="2012-09" db="EMBL/GenBank/DDBJ databases">
        <authorList>
            <person name="Harkins D.M."/>
            <person name="Durkin A.S."/>
            <person name="Brinkac L.M."/>
            <person name="Selengut J.D."/>
            <person name="Sanka R."/>
            <person name="DePew J."/>
            <person name="Purushe J."/>
            <person name="Picardeau M."/>
            <person name="Werts C."/>
            <person name="Goarant C."/>
            <person name="Vinetz J.M."/>
            <person name="Sutton G.G."/>
            <person name="Nelson W.C."/>
            <person name="Fouts D.E."/>
        </authorList>
    </citation>
    <scope>NUCLEOTIDE SEQUENCE [LARGE SCALE GENOMIC DNA]</scope>
    <source>
        <strain evidence="1">200801926</strain>
    </source>
</reference>
<evidence type="ECO:0000313" key="2">
    <source>
        <dbReference type="Proteomes" id="UP000002837"/>
    </source>
</evidence>
<name>A0ABP2RZM1_LEPBO</name>
<accession>A0ABP2RZM1</accession>
<organism evidence="1 2">
    <name type="scientific">Leptospira borgpetersenii str. 200801926</name>
    <dbReference type="NCBI Taxonomy" id="1193009"/>
    <lineage>
        <taxon>Bacteria</taxon>
        <taxon>Pseudomonadati</taxon>
        <taxon>Spirochaetota</taxon>
        <taxon>Spirochaetia</taxon>
        <taxon>Leptospirales</taxon>
        <taxon>Leptospiraceae</taxon>
        <taxon>Leptospira</taxon>
    </lineage>
</organism>